<proteinExistence type="predicted"/>
<evidence type="ECO:0000313" key="10">
    <source>
        <dbReference type="Proteomes" id="UP000734854"/>
    </source>
</evidence>
<feature type="region of interest" description="Disordered" evidence="7">
    <location>
        <begin position="221"/>
        <end position="248"/>
    </location>
</feature>
<evidence type="ECO:0000256" key="5">
    <source>
        <dbReference type="ARBA" id="ARBA00023242"/>
    </source>
</evidence>
<protein>
    <recommendedName>
        <fullName evidence="6">Transcription repressor</fullName>
    </recommendedName>
    <alternativeName>
        <fullName evidence="6">Ovate family protein</fullName>
    </alternativeName>
</protein>
<dbReference type="OrthoDB" id="689980at2759"/>
<keyword evidence="4 6" id="KW-0804">Transcription</keyword>
<comment type="caution">
    <text evidence="9">The sequence shown here is derived from an EMBL/GenBank/DDBJ whole genome shotgun (WGS) entry which is preliminary data.</text>
</comment>
<sequence>MGKNKPTSCIPRPSRPPINKPAVRLWLTSRRRLVEGSSFADRRGAVDGGASAALKFSHVDRDLLENFSSLFGGRGEGEREEHQEKGSHGDGSDDDICWSYYISRPTDVSPRLTLPSPRAVQASERFFVPVGAASSLVEEARLSEAAAESGGEAVVRFSNEPYEDFLRSMEEMVAAQGPRGTPDWEFMQELLFSYLELNDRSVHGDILRAFTDLSASNIRGATSSTGPDLISGHRKRPNASVRRENRGF</sequence>
<comment type="subcellular location">
    <subcellularLocation>
        <location evidence="1 6">Nucleus</location>
    </subcellularLocation>
</comment>
<keyword evidence="5 6" id="KW-0539">Nucleus</keyword>
<comment type="function">
    <text evidence="6">Transcriptional repressor that regulates multiple aspects of plant growth and development.</text>
</comment>
<accession>A0A8J5FJ65</accession>
<evidence type="ECO:0000256" key="1">
    <source>
        <dbReference type="ARBA" id="ARBA00004123"/>
    </source>
</evidence>
<dbReference type="PANTHER" id="PTHR33057">
    <property type="entry name" value="TRANSCRIPTION REPRESSOR OFP7-RELATED"/>
    <property type="match status" value="1"/>
</dbReference>
<dbReference type="NCBIfam" id="TIGR01568">
    <property type="entry name" value="A_thal_3678"/>
    <property type="match status" value="1"/>
</dbReference>
<evidence type="ECO:0000313" key="9">
    <source>
        <dbReference type="EMBL" id="KAG6485167.1"/>
    </source>
</evidence>
<evidence type="ECO:0000256" key="7">
    <source>
        <dbReference type="SAM" id="MobiDB-lite"/>
    </source>
</evidence>
<keyword evidence="10" id="KW-1185">Reference proteome</keyword>
<dbReference type="PROSITE" id="PS51754">
    <property type="entry name" value="OVATE"/>
    <property type="match status" value="1"/>
</dbReference>
<dbReference type="EMBL" id="JACMSC010000015">
    <property type="protein sequence ID" value="KAG6485167.1"/>
    <property type="molecule type" value="Genomic_DNA"/>
</dbReference>
<dbReference type="Pfam" id="PF04844">
    <property type="entry name" value="Ovate"/>
    <property type="match status" value="1"/>
</dbReference>
<evidence type="ECO:0000256" key="4">
    <source>
        <dbReference type="ARBA" id="ARBA00023163"/>
    </source>
</evidence>
<dbReference type="GO" id="GO:0005634">
    <property type="term" value="C:nucleus"/>
    <property type="evidence" value="ECO:0007669"/>
    <property type="project" value="UniProtKB-SubCell"/>
</dbReference>
<dbReference type="Proteomes" id="UP000734854">
    <property type="component" value="Unassembled WGS sequence"/>
</dbReference>
<feature type="region of interest" description="Disordered" evidence="7">
    <location>
        <begin position="71"/>
        <end position="91"/>
    </location>
</feature>
<dbReference type="PANTHER" id="PTHR33057:SF117">
    <property type="entry name" value="TRANSCRIPTION REPRESSOR OFP14"/>
    <property type="match status" value="1"/>
</dbReference>
<feature type="region of interest" description="Disordered" evidence="7">
    <location>
        <begin position="1"/>
        <end position="21"/>
    </location>
</feature>
<evidence type="ECO:0000259" key="8">
    <source>
        <dbReference type="PROSITE" id="PS51754"/>
    </source>
</evidence>
<dbReference type="InterPro" id="IPR038933">
    <property type="entry name" value="Ovate"/>
</dbReference>
<keyword evidence="3 6" id="KW-0805">Transcription regulation</keyword>
<feature type="compositionally biased region" description="Basic and acidic residues" evidence="7">
    <location>
        <begin position="75"/>
        <end position="91"/>
    </location>
</feature>
<gene>
    <name evidence="9" type="ORF">ZIOFF_053697</name>
</gene>
<feature type="domain" description="OVATE" evidence="8">
    <location>
        <begin position="154"/>
        <end position="216"/>
    </location>
</feature>
<evidence type="ECO:0000256" key="6">
    <source>
        <dbReference type="RuleBase" id="RU367028"/>
    </source>
</evidence>
<dbReference type="InterPro" id="IPR006458">
    <property type="entry name" value="Ovate_C"/>
</dbReference>
<dbReference type="AlphaFoldDB" id="A0A8J5FJ65"/>
<evidence type="ECO:0000256" key="3">
    <source>
        <dbReference type="ARBA" id="ARBA00023015"/>
    </source>
</evidence>
<organism evidence="9 10">
    <name type="scientific">Zingiber officinale</name>
    <name type="common">Ginger</name>
    <name type="synonym">Amomum zingiber</name>
    <dbReference type="NCBI Taxonomy" id="94328"/>
    <lineage>
        <taxon>Eukaryota</taxon>
        <taxon>Viridiplantae</taxon>
        <taxon>Streptophyta</taxon>
        <taxon>Embryophyta</taxon>
        <taxon>Tracheophyta</taxon>
        <taxon>Spermatophyta</taxon>
        <taxon>Magnoliopsida</taxon>
        <taxon>Liliopsida</taxon>
        <taxon>Zingiberales</taxon>
        <taxon>Zingiberaceae</taxon>
        <taxon>Zingiber</taxon>
    </lineage>
</organism>
<evidence type="ECO:0000256" key="2">
    <source>
        <dbReference type="ARBA" id="ARBA00022491"/>
    </source>
</evidence>
<name>A0A8J5FJ65_ZINOF</name>
<reference evidence="9 10" key="1">
    <citation type="submission" date="2020-08" db="EMBL/GenBank/DDBJ databases">
        <title>Plant Genome Project.</title>
        <authorList>
            <person name="Zhang R.-G."/>
        </authorList>
    </citation>
    <scope>NUCLEOTIDE SEQUENCE [LARGE SCALE GENOMIC DNA]</scope>
    <source>
        <tissue evidence="9">Rhizome</tissue>
    </source>
</reference>
<dbReference type="GO" id="GO:0045892">
    <property type="term" value="P:negative regulation of DNA-templated transcription"/>
    <property type="evidence" value="ECO:0007669"/>
    <property type="project" value="UniProtKB-UniRule"/>
</dbReference>
<keyword evidence="2 6" id="KW-0678">Repressor</keyword>